<keyword evidence="5" id="KW-1185">Reference proteome</keyword>
<keyword evidence="2" id="KW-1133">Transmembrane helix</keyword>
<name>A0A3A4ARU1_9ACTN</name>
<dbReference type="InterPro" id="IPR051162">
    <property type="entry name" value="T4SS_component"/>
</dbReference>
<protein>
    <submittedName>
        <fullName evidence="4">DUF853 family protein</fullName>
    </submittedName>
</protein>
<feature type="transmembrane region" description="Helical" evidence="2">
    <location>
        <begin position="75"/>
        <end position="94"/>
    </location>
</feature>
<feature type="region of interest" description="Disordered" evidence="1">
    <location>
        <begin position="143"/>
        <end position="168"/>
    </location>
</feature>
<sequence length="599" mass="64822">MGCCTVLAAALIIIPALIAAALFLALRNWCSKTHWVIIAAAGAVGLCFAPAPNLAAYGQWLASLAGLGDGRRGHIPLVPILALALIFAGLAGLARDSQIMTLDAPLARRLLAGRRLQRDPLVPSERRRARLLRKLQTDPPLGYIPAVRGPRAQPPTAKSDPPGKRKFPLGIGARARPVMLGEHEIGMHGVILGSTGSGKTETIKWLMGALLDMGWDGMIIDLKEDTAPGGLRDQCRAATAMHGLPYQEMALSDHRGRFWFNTLAGMGPDEAFDTLMSLVQFDDAYWQNLNRKMLAQVLRMSYQAHELAPDRFPFPDVLTIGRLLERGEKIGQATKEMRAVIDAHAPGTSKAEYGMIAQPIPDAAKSAAGFGMKLTNLYDSDAGKYVLTGGGGRTQIDVTAGGLTYIGLNSLGQPDMSRIVSSAVLQRVSVDAAQRTTGRAAKGKPKFIIVDEANWVNREIVMNLLSRARSAGVCMFLCTQGPNDWIDSDGDDWARLSQNINVAIIMAQGAPESAEKCAEFLGEEKAAQLSHKVVDGEVIDIGTVSVRDDLIVTSAELRSLEVGEAILRVNKPKTRVEYVRIPQRLEELDWYARHHGRAA</sequence>
<accession>A0A3A4ARU1</accession>
<dbReference type="InterPro" id="IPR027417">
    <property type="entry name" value="P-loop_NTPase"/>
</dbReference>
<evidence type="ECO:0000313" key="4">
    <source>
        <dbReference type="EMBL" id="RJL24018.1"/>
    </source>
</evidence>
<dbReference type="Gene3D" id="3.40.50.300">
    <property type="entry name" value="P-loop containing nucleotide triphosphate hydrolases"/>
    <property type="match status" value="2"/>
</dbReference>
<evidence type="ECO:0000256" key="1">
    <source>
        <dbReference type="SAM" id="MobiDB-lite"/>
    </source>
</evidence>
<evidence type="ECO:0000259" key="3">
    <source>
        <dbReference type="Pfam" id="PF12696"/>
    </source>
</evidence>
<feature type="transmembrane region" description="Helical" evidence="2">
    <location>
        <begin position="6"/>
        <end position="26"/>
    </location>
</feature>
<feature type="transmembrane region" description="Helical" evidence="2">
    <location>
        <begin position="35"/>
        <end position="55"/>
    </location>
</feature>
<comment type="caution">
    <text evidence="4">The sequence shown here is derived from an EMBL/GenBank/DDBJ whole genome shotgun (WGS) entry which is preliminary data.</text>
</comment>
<keyword evidence="2" id="KW-0812">Transmembrane</keyword>
<dbReference type="Pfam" id="PF12696">
    <property type="entry name" value="TraG-D_C"/>
    <property type="match status" value="1"/>
</dbReference>
<dbReference type="InterPro" id="IPR032689">
    <property type="entry name" value="TraG-D_C"/>
</dbReference>
<dbReference type="EMBL" id="QZEY01000017">
    <property type="protein sequence ID" value="RJL24018.1"/>
    <property type="molecule type" value="Genomic_DNA"/>
</dbReference>
<reference evidence="4 5" key="1">
    <citation type="submission" date="2018-09" db="EMBL/GenBank/DDBJ databases">
        <title>YIM 75507 draft genome.</title>
        <authorList>
            <person name="Tang S."/>
            <person name="Feng Y."/>
        </authorList>
    </citation>
    <scope>NUCLEOTIDE SEQUENCE [LARGE SCALE GENOMIC DNA]</scope>
    <source>
        <strain evidence="4 5">YIM 75507</strain>
    </source>
</reference>
<dbReference type="PANTHER" id="PTHR30121">
    <property type="entry name" value="UNCHARACTERIZED PROTEIN YJGR-RELATED"/>
    <property type="match status" value="1"/>
</dbReference>
<gene>
    <name evidence="4" type="ORF">D5H75_31830</name>
</gene>
<evidence type="ECO:0000256" key="2">
    <source>
        <dbReference type="SAM" id="Phobius"/>
    </source>
</evidence>
<dbReference type="Proteomes" id="UP000265768">
    <property type="component" value="Unassembled WGS sequence"/>
</dbReference>
<evidence type="ECO:0000313" key="5">
    <source>
        <dbReference type="Proteomes" id="UP000265768"/>
    </source>
</evidence>
<dbReference type="AlphaFoldDB" id="A0A3A4ARU1"/>
<dbReference type="PANTHER" id="PTHR30121:SF6">
    <property type="entry name" value="SLR6007 PROTEIN"/>
    <property type="match status" value="1"/>
</dbReference>
<keyword evidence="2" id="KW-0472">Membrane</keyword>
<proteinExistence type="predicted"/>
<feature type="domain" description="TraD/TraG TraM recognition site" evidence="3">
    <location>
        <begin position="448"/>
        <end position="528"/>
    </location>
</feature>
<dbReference type="SUPFAM" id="SSF52540">
    <property type="entry name" value="P-loop containing nucleoside triphosphate hydrolases"/>
    <property type="match status" value="1"/>
</dbReference>
<organism evidence="4 5">
    <name type="scientific">Bailinhaonella thermotolerans</name>
    <dbReference type="NCBI Taxonomy" id="1070861"/>
    <lineage>
        <taxon>Bacteria</taxon>
        <taxon>Bacillati</taxon>
        <taxon>Actinomycetota</taxon>
        <taxon>Actinomycetes</taxon>
        <taxon>Streptosporangiales</taxon>
        <taxon>Streptosporangiaceae</taxon>
        <taxon>Bailinhaonella</taxon>
    </lineage>
</organism>